<dbReference type="PANTHER" id="PTHR43080:SF2">
    <property type="entry name" value="CBS DOMAIN-CONTAINING PROTEIN"/>
    <property type="match status" value="1"/>
</dbReference>
<evidence type="ECO:0000313" key="5">
    <source>
        <dbReference type="Proteomes" id="UP000250028"/>
    </source>
</evidence>
<name>A0A2Y8ZYT7_9MICO</name>
<dbReference type="SMART" id="SM00116">
    <property type="entry name" value="CBS"/>
    <property type="match status" value="2"/>
</dbReference>
<dbReference type="CDD" id="cd04623">
    <property type="entry name" value="CBS_pair_bac_euk"/>
    <property type="match status" value="1"/>
</dbReference>
<evidence type="ECO:0000256" key="2">
    <source>
        <dbReference type="PROSITE-ProRule" id="PRU00703"/>
    </source>
</evidence>
<sequence length="145" mass="15844">MRVSEILRRKGTDVVTVAPDATISDLVALLHEHHIGAVVVLDADRRLIGIVGERDIVRGLAEHGSAVLAQPVSDLMTTRVETCSPGDNVPDLAERMTSLRIRHLPVTSDDDEPGVLAIVSIGDIVKSRLDQLEHERSQLENYISQ</sequence>
<dbReference type="InterPro" id="IPR046342">
    <property type="entry name" value="CBS_dom_sf"/>
</dbReference>
<dbReference type="InterPro" id="IPR000644">
    <property type="entry name" value="CBS_dom"/>
</dbReference>
<dbReference type="EMBL" id="UESZ01000001">
    <property type="protein sequence ID" value="SSA35389.1"/>
    <property type="molecule type" value="Genomic_DNA"/>
</dbReference>
<dbReference type="PANTHER" id="PTHR43080">
    <property type="entry name" value="CBS DOMAIN-CONTAINING PROTEIN CBSX3, MITOCHONDRIAL"/>
    <property type="match status" value="1"/>
</dbReference>
<accession>A0A2Y8ZYT7</accession>
<evidence type="ECO:0000259" key="3">
    <source>
        <dbReference type="PROSITE" id="PS51371"/>
    </source>
</evidence>
<dbReference type="InterPro" id="IPR051257">
    <property type="entry name" value="Diverse_CBS-Domain"/>
</dbReference>
<dbReference type="Pfam" id="PF00571">
    <property type="entry name" value="CBS"/>
    <property type="match status" value="2"/>
</dbReference>
<reference evidence="5" key="1">
    <citation type="submission" date="2016-10" db="EMBL/GenBank/DDBJ databases">
        <authorList>
            <person name="Varghese N."/>
            <person name="Submissions S."/>
        </authorList>
    </citation>
    <scope>NUCLEOTIDE SEQUENCE [LARGE SCALE GENOMIC DNA]</scope>
    <source>
        <strain evidence="5">DSM 22951</strain>
    </source>
</reference>
<dbReference type="RefSeq" id="WP_109688976.1">
    <property type="nucleotide sequence ID" value="NZ_QGDN01000001.1"/>
</dbReference>
<feature type="domain" description="CBS" evidence="3">
    <location>
        <begin position="76"/>
        <end position="136"/>
    </location>
</feature>
<proteinExistence type="predicted"/>
<dbReference type="Gene3D" id="3.10.580.10">
    <property type="entry name" value="CBS-domain"/>
    <property type="match status" value="1"/>
</dbReference>
<feature type="domain" description="CBS" evidence="3">
    <location>
        <begin position="7"/>
        <end position="67"/>
    </location>
</feature>
<dbReference type="SUPFAM" id="SSF54631">
    <property type="entry name" value="CBS-domain pair"/>
    <property type="match status" value="1"/>
</dbReference>
<keyword evidence="5" id="KW-1185">Reference proteome</keyword>
<organism evidence="4 5">
    <name type="scientific">Branchiibius hedensis</name>
    <dbReference type="NCBI Taxonomy" id="672460"/>
    <lineage>
        <taxon>Bacteria</taxon>
        <taxon>Bacillati</taxon>
        <taxon>Actinomycetota</taxon>
        <taxon>Actinomycetes</taxon>
        <taxon>Micrococcales</taxon>
        <taxon>Dermacoccaceae</taxon>
        <taxon>Branchiibius</taxon>
    </lineage>
</organism>
<dbReference type="InterPro" id="IPR044725">
    <property type="entry name" value="CBSX3_CBS_dom"/>
</dbReference>
<evidence type="ECO:0000313" key="4">
    <source>
        <dbReference type="EMBL" id="SSA35389.1"/>
    </source>
</evidence>
<dbReference type="AlphaFoldDB" id="A0A2Y8ZYT7"/>
<dbReference type="Proteomes" id="UP000250028">
    <property type="component" value="Unassembled WGS sequence"/>
</dbReference>
<protein>
    <submittedName>
        <fullName evidence="4">CBS domain-containing protein</fullName>
    </submittedName>
</protein>
<evidence type="ECO:0000256" key="1">
    <source>
        <dbReference type="ARBA" id="ARBA00023122"/>
    </source>
</evidence>
<dbReference type="OrthoDB" id="9807125at2"/>
<dbReference type="PROSITE" id="PS51371">
    <property type="entry name" value="CBS"/>
    <property type="match status" value="2"/>
</dbReference>
<gene>
    <name evidence="4" type="ORF">SAMN04489750_2743</name>
</gene>
<keyword evidence="1 2" id="KW-0129">CBS domain</keyword>